<dbReference type="EMBL" id="FNHQ01000010">
    <property type="protein sequence ID" value="SDM61942.1"/>
    <property type="molecule type" value="Genomic_DNA"/>
</dbReference>
<dbReference type="Proteomes" id="UP000199309">
    <property type="component" value="Unassembled WGS sequence"/>
</dbReference>
<evidence type="ECO:0000256" key="1">
    <source>
        <dbReference type="SAM" id="Phobius"/>
    </source>
</evidence>
<keyword evidence="3" id="KW-1185">Reference proteome</keyword>
<feature type="transmembrane region" description="Helical" evidence="1">
    <location>
        <begin position="20"/>
        <end position="41"/>
    </location>
</feature>
<evidence type="ECO:0008006" key="4">
    <source>
        <dbReference type="Google" id="ProtNLM"/>
    </source>
</evidence>
<protein>
    <recommendedName>
        <fullName evidence="4">Pilus assembly protein Flp/PilA</fullName>
    </recommendedName>
</protein>
<accession>A0A1G9UPR1</accession>
<keyword evidence="1" id="KW-0472">Membrane</keyword>
<keyword evidence="1" id="KW-1133">Transmembrane helix</keyword>
<sequence>MLGYIQYVMNRYAGEKGQGLTEYAIILLLVVLIGVMIWFGFHVRGSVSMLYSKIGSDLSSIASSSN</sequence>
<organism evidence="2 3">
    <name type="scientific">Megasphaera paucivorans</name>
    <dbReference type="NCBI Taxonomy" id="349095"/>
    <lineage>
        <taxon>Bacteria</taxon>
        <taxon>Bacillati</taxon>
        <taxon>Bacillota</taxon>
        <taxon>Negativicutes</taxon>
        <taxon>Veillonellales</taxon>
        <taxon>Veillonellaceae</taxon>
        <taxon>Megasphaera</taxon>
    </lineage>
</organism>
<name>A0A1G9UPR1_9FIRM</name>
<evidence type="ECO:0000313" key="3">
    <source>
        <dbReference type="Proteomes" id="UP000199309"/>
    </source>
</evidence>
<evidence type="ECO:0000313" key="2">
    <source>
        <dbReference type="EMBL" id="SDM61942.1"/>
    </source>
</evidence>
<proteinExistence type="predicted"/>
<dbReference type="AlphaFoldDB" id="A0A1G9UPR1"/>
<gene>
    <name evidence="2" type="ORF">SAMN05660299_01215</name>
</gene>
<reference evidence="2 3" key="1">
    <citation type="submission" date="2016-10" db="EMBL/GenBank/DDBJ databases">
        <authorList>
            <person name="de Groot N.N."/>
        </authorList>
    </citation>
    <scope>NUCLEOTIDE SEQUENCE [LARGE SCALE GENOMIC DNA]</scope>
    <source>
        <strain evidence="2 3">DSM 16981</strain>
    </source>
</reference>
<keyword evidence="1" id="KW-0812">Transmembrane</keyword>
<dbReference type="RefSeq" id="WP_091649356.1">
    <property type="nucleotide sequence ID" value="NZ_FNHQ01000010.1"/>
</dbReference>